<comment type="caution">
    <text evidence="1">The sequence shown here is derived from an EMBL/GenBank/DDBJ whole genome shotgun (WGS) entry which is preliminary data.</text>
</comment>
<sequence>MPSLRQSYTVTEEPPAAFLLLKQEMRRRTTMSGSVLLKQEMRRRTTMSGSVLVSTFVGLLINQAKVGVEETSPRFPLPEAVRLERGFLHSFTSSIEVRPMAAFSWILKSLKTSRPSWY</sequence>
<proteinExistence type="predicted"/>
<evidence type="ECO:0000313" key="2">
    <source>
        <dbReference type="Proteomes" id="UP001148018"/>
    </source>
</evidence>
<protein>
    <submittedName>
        <fullName evidence="1">Uncharacterized protein</fullName>
    </submittedName>
</protein>
<dbReference type="OrthoDB" id="10610008at2759"/>
<dbReference type="Proteomes" id="UP001148018">
    <property type="component" value="Unassembled WGS sequence"/>
</dbReference>
<reference evidence="1" key="1">
    <citation type="submission" date="2022-07" db="EMBL/GenBank/DDBJ databases">
        <title>Chromosome-level genome of Muraenolepis orangiensis.</title>
        <authorList>
            <person name="Kim J."/>
        </authorList>
    </citation>
    <scope>NUCLEOTIDE SEQUENCE</scope>
    <source>
        <strain evidence="1">KU_S4_2022</strain>
        <tissue evidence="1">Muscle</tissue>
    </source>
</reference>
<organism evidence="1 2">
    <name type="scientific">Muraenolepis orangiensis</name>
    <name type="common">Patagonian moray cod</name>
    <dbReference type="NCBI Taxonomy" id="630683"/>
    <lineage>
        <taxon>Eukaryota</taxon>
        <taxon>Metazoa</taxon>
        <taxon>Chordata</taxon>
        <taxon>Craniata</taxon>
        <taxon>Vertebrata</taxon>
        <taxon>Euteleostomi</taxon>
        <taxon>Actinopterygii</taxon>
        <taxon>Neopterygii</taxon>
        <taxon>Teleostei</taxon>
        <taxon>Neoteleostei</taxon>
        <taxon>Acanthomorphata</taxon>
        <taxon>Zeiogadaria</taxon>
        <taxon>Gadariae</taxon>
        <taxon>Gadiformes</taxon>
        <taxon>Muraenolepidoidei</taxon>
        <taxon>Muraenolepididae</taxon>
        <taxon>Muraenolepis</taxon>
    </lineage>
</organism>
<dbReference type="AlphaFoldDB" id="A0A9Q0I9I9"/>
<accession>A0A9Q0I9I9</accession>
<name>A0A9Q0I9I9_9TELE</name>
<dbReference type="EMBL" id="JANIIK010000114">
    <property type="protein sequence ID" value="KAJ3590694.1"/>
    <property type="molecule type" value="Genomic_DNA"/>
</dbReference>
<evidence type="ECO:0000313" key="1">
    <source>
        <dbReference type="EMBL" id="KAJ3590694.1"/>
    </source>
</evidence>
<keyword evidence="2" id="KW-1185">Reference proteome</keyword>
<gene>
    <name evidence="1" type="ORF">NHX12_008643</name>
</gene>